<accession>A0A9N8YUB8</accession>
<keyword evidence="3" id="KW-1185">Reference proteome</keyword>
<name>A0A9N8YUB8_9GLOM</name>
<dbReference type="AlphaFoldDB" id="A0A9N8YUB8"/>
<gene>
    <name evidence="2" type="ORF">AMORRO_LOCUS1001</name>
</gene>
<reference evidence="2" key="1">
    <citation type="submission" date="2021-06" db="EMBL/GenBank/DDBJ databases">
        <authorList>
            <person name="Kallberg Y."/>
            <person name="Tangrot J."/>
            <person name="Rosling A."/>
        </authorList>
    </citation>
    <scope>NUCLEOTIDE SEQUENCE</scope>
    <source>
        <strain evidence="2">CL551</strain>
    </source>
</reference>
<feature type="region of interest" description="Disordered" evidence="1">
    <location>
        <begin position="1"/>
        <end position="23"/>
    </location>
</feature>
<evidence type="ECO:0000256" key="1">
    <source>
        <dbReference type="SAM" id="MobiDB-lite"/>
    </source>
</evidence>
<dbReference type="Proteomes" id="UP000789342">
    <property type="component" value="Unassembled WGS sequence"/>
</dbReference>
<dbReference type="EMBL" id="CAJVPV010000359">
    <property type="protein sequence ID" value="CAG8453140.1"/>
    <property type="molecule type" value="Genomic_DNA"/>
</dbReference>
<proteinExistence type="predicted"/>
<evidence type="ECO:0000313" key="3">
    <source>
        <dbReference type="Proteomes" id="UP000789342"/>
    </source>
</evidence>
<evidence type="ECO:0000313" key="2">
    <source>
        <dbReference type="EMBL" id="CAG8453140.1"/>
    </source>
</evidence>
<protein>
    <submittedName>
        <fullName evidence="2">8528_t:CDS:1</fullName>
    </submittedName>
</protein>
<sequence>MSENASDISDIAPNPGICRKSKTRKSLENKTQFLKDIKWLNFVFQK</sequence>
<comment type="caution">
    <text evidence="2">The sequence shown here is derived from an EMBL/GenBank/DDBJ whole genome shotgun (WGS) entry which is preliminary data.</text>
</comment>
<organism evidence="2 3">
    <name type="scientific">Acaulospora morrowiae</name>
    <dbReference type="NCBI Taxonomy" id="94023"/>
    <lineage>
        <taxon>Eukaryota</taxon>
        <taxon>Fungi</taxon>
        <taxon>Fungi incertae sedis</taxon>
        <taxon>Mucoromycota</taxon>
        <taxon>Glomeromycotina</taxon>
        <taxon>Glomeromycetes</taxon>
        <taxon>Diversisporales</taxon>
        <taxon>Acaulosporaceae</taxon>
        <taxon>Acaulospora</taxon>
    </lineage>
</organism>